<comment type="similarity">
    <text evidence="2">Belongs to the G-protein coupled receptor 3 family.</text>
</comment>
<reference evidence="10" key="1">
    <citation type="submission" date="2025-08" db="UniProtKB">
        <authorList>
            <consortium name="RefSeq"/>
        </authorList>
    </citation>
    <scope>IDENTIFICATION</scope>
</reference>
<dbReference type="InterPro" id="IPR043458">
    <property type="entry name" value="GPR158/179"/>
</dbReference>
<comment type="subcellular location">
    <subcellularLocation>
        <location evidence="1">Cell membrane</location>
        <topology evidence="1">Multi-pass membrane protein</topology>
    </subcellularLocation>
</comment>
<feature type="compositionally biased region" description="Basic residues" evidence="8">
    <location>
        <begin position="93"/>
        <end position="104"/>
    </location>
</feature>
<gene>
    <name evidence="10" type="primary">LOC101863877</name>
</gene>
<keyword evidence="5 10" id="KW-0675">Receptor</keyword>
<keyword evidence="4" id="KW-0297">G-protein coupled receptor</keyword>
<feature type="compositionally biased region" description="Polar residues" evidence="8">
    <location>
        <begin position="23"/>
        <end position="38"/>
    </location>
</feature>
<name>A0ABM0KB58_APLCA</name>
<keyword evidence="6" id="KW-0325">Glycoprotein</keyword>
<feature type="region of interest" description="Disordered" evidence="8">
    <location>
        <begin position="13"/>
        <end position="38"/>
    </location>
</feature>
<keyword evidence="9" id="KW-1185">Reference proteome</keyword>
<feature type="region of interest" description="Disordered" evidence="8">
    <location>
        <begin position="116"/>
        <end position="170"/>
    </location>
</feature>
<proteinExistence type="inferred from homology"/>
<keyword evidence="3" id="KW-1003">Cell membrane</keyword>
<feature type="region of interest" description="Disordered" evidence="8">
    <location>
        <begin position="82"/>
        <end position="104"/>
    </location>
</feature>
<feature type="compositionally biased region" description="Polar residues" evidence="8">
    <location>
        <begin position="161"/>
        <end position="170"/>
    </location>
</feature>
<protein>
    <submittedName>
        <fullName evidence="10">Probable G-protein coupled receptor 158</fullName>
    </submittedName>
</protein>
<evidence type="ECO:0000256" key="5">
    <source>
        <dbReference type="ARBA" id="ARBA00023170"/>
    </source>
</evidence>
<evidence type="ECO:0000256" key="6">
    <source>
        <dbReference type="ARBA" id="ARBA00023180"/>
    </source>
</evidence>
<evidence type="ECO:0000313" key="9">
    <source>
        <dbReference type="Proteomes" id="UP000694888"/>
    </source>
</evidence>
<dbReference type="GeneID" id="101863877"/>
<dbReference type="PANTHER" id="PTHR32546">
    <property type="entry name" value="G-PROTEIN COUPLED RECEPTOR 158-RELATED"/>
    <property type="match status" value="1"/>
</dbReference>
<dbReference type="RefSeq" id="XP_005113368.2">
    <property type="nucleotide sequence ID" value="XM_005113311.3"/>
</dbReference>
<evidence type="ECO:0000256" key="1">
    <source>
        <dbReference type="ARBA" id="ARBA00004651"/>
    </source>
</evidence>
<evidence type="ECO:0000256" key="2">
    <source>
        <dbReference type="ARBA" id="ARBA00007242"/>
    </source>
</evidence>
<keyword evidence="3" id="KW-0472">Membrane</keyword>
<organism evidence="9 10">
    <name type="scientific">Aplysia californica</name>
    <name type="common">California sea hare</name>
    <dbReference type="NCBI Taxonomy" id="6500"/>
    <lineage>
        <taxon>Eukaryota</taxon>
        <taxon>Metazoa</taxon>
        <taxon>Spiralia</taxon>
        <taxon>Lophotrochozoa</taxon>
        <taxon>Mollusca</taxon>
        <taxon>Gastropoda</taxon>
        <taxon>Heterobranchia</taxon>
        <taxon>Euthyneura</taxon>
        <taxon>Tectipleura</taxon>
        <taxon>Aplysiida</taxon>
        <taxon>Aplysioidea</taxon>
        <taxon>Aplysiidae</taxon>
        <taxon>Aplysia</taxon>
    </lineage>
</organism>
<feature type="compositionally biased region" description="Basic and acidic residues" evidence="8">
    <location>
        <begin position="149"/>
        <end position="158"/>
    </location>
</feature>
<evidence type="ECO:0000313" key="10">
    <source>
        <dbReference type="RefSeq" id="XP_005113368.2"/>
    </source>
</evidence>
<sequence>MIIILGPKLWYAHRPPDDEQSRSRAYSQSDVQDSASSETMKLNVGISSNGDVEVGEISLTEMDPEDIRAELKRLYTQLQIYKTKTMRKDNPHISKRRGGRKQTHRRFSLQAFHHKHRHHHDHDHEHEMSKTPEESTNSAEGMAFTIEPSVKEEPHEGRTAPSVSFKSGHK</sequence>
<feature type="compositionally biased region" description="Basic and acidic residues" evidence="8">
    <location>
        <begin position="122"/>
        <end position="133"/>
    </location>
</feature>
<evidence type="ECO:0000256" key="8">
    <source>
        <dbReference type="SAM" id="MobiDB-lite"/>
    </source>
</evidence>
<dbReference type="Proteomes" id="UP000694888">
    <property type="component" value="Unplaced"/>
</dbReference>
<accession>A0ABM0KB58</accession>
<dbReference type="PANTHER" id="PTHR32546:SF26">
    <property type="entry name" value="SMOG, ISOFORM D"/>
    <property type="match status" value="1"/>
</dbReference>
<evidence type="ECO:0000256" key="3">
    <source>
        <dbReference type="ARBA" id="ARBA00022475"/>
    </source>
</evidence>
<evidence type="ECO:0000256" key="4">
    <source>
        <dbReference type="ARBA" id="ARBA00023040"/>
    </source>
</evidence>
<evidence type="ECO:0000256" key="7">
    <source>
        <dbReference type="ARBA" id="ARBA00023224"/>
    </source>
</evidence>
<keyword evidence="7" id="KW-0807">Transducer</keyword>